<dbReference type="Pfam" id="PF00023">
    <property type="entry name" value="Ank"/>
    <property type="match status" value="1"/>
</dbReference>
<dbReference type="InterPro" id="IPR002110">
    <property type="entry name" value="Ankyrin_rpt"/>
</dbReference>
<dbReference type="Proteomes" id="UP001586593">
    <property type="component" value="Unassembled WGS sequence"/>
</dbReference>
<feature type="repeat" description="ANK" evidence="3">
    <location>
        <begin position="499"/>
        <end position="526"/>
    </location>
</feature>
<evidence type="ECO:0000256" key="2">
    <source>
        <dbReference type="ARBA" id="ARBA00023043"/>
    </source>
</evidence>
<evidence type="ECO:0000313" key="4">
    <source>
        <dbReference type="EMBL" id="KAL1866430.1"/>
    </source>
</evidence>
<evidence type="ECO:0000313" key="5">
    <source>
        <dbReference type="Proteomes" id="UP001586593"/>
    </source>
</evidence>
<accession>A0ABR3WSL6</accession>
<dbReference type="PANTHER" id="PTHR24198:SF165">
    <property type="entry name" value="ANKYRIN REPEAT-CONTAINING PROTEIN-RELATED"/>
    <property type="match status" value="1"/>
</dbReference>
<dbReference type="Gene3D" id="1.25.40.20">
    <property type="entry name" value="Ankyrin repeat-containing domain"/>
    <property type="match status" value="3"/>
</dbReference>
<dbReference type="PRINTS" id="PR01415">
    <property type="entry name" value="ANKYRIN"/>
</dbReference>
<keyword evidence="2 3" id="KW-0040">ANK repeat</keyword>
<feature type="repeat" description="ANK" evidence="3">
    <location>
        <begin position="533"/>
        <end position="565"/>
    </location>
</feature>
<sequence>MDPLSITTGILAILSAAGGIAKTIEKIRDLRNAPKELKHLLGETRLVQRSLQGVLDVLNNSLDEPNAVELSLSASGIGGTAEALSQALGEAQRELDHLDALLQASIRPLPSASLSLVVPSAFDGIAADNGVTAEFKVDFLTYSRNRPKIKAAREALQAARSHISLCLGSLNVKVTVERTKAVQRQVNVATAALALNQAELYAAVEENSRLLQQLLVSSSISLHNSTEPAPTTSRITQHPTPETMMNLLTAEKKEAALLPLSLSRAPRCPIWCTCVCHQKLHVSSLQPLEPVTGSTHVALAGGWLSKPCSDPSCKRRETAGMQLNYFPPAWAWSRMVRLSVALNPLTGLQISMKTPRLVSGSHRIFHFALGGNVDALRKAFVDGQGSPFDVDGRTGSSLLHLAALNRHAALFSALLDAGADPHQEDKQKRTPADIVWDRALQDMGDTSPWKMITSREEMDDLETRRFSSLHKVVLGLTPLPLADYLTVISCNEVDALDTQGRTPLSWACARGDVASVEALLAAGADVGAACWRTGMTPLHFAVEKGSVPCVIALLRAGADVDAVAAGGRSVLHIAAMAETDAEEDGLGFTMFDALREHAPDVEVRDATGATPLLVAAGQGNSQAVTFLLAAGADVETEDDWGYTPFLQALCYNHVDIMNVLLDKGADYRKVTTTSYAMTHLVAHYASIETMKSLTRRRLRGVDPNERNGKGLTSRDILELARPGAGAGLCSAFEEFLQSLELGDDIEESTEVALLEGVVDDVERTVEVAAELM</sequence>
<dbReference type="Pfam" id="PF12796">
    <property type="entry name" value="Ank_2"/>
    <property type="match status" value="2"/>
</dbReference>
<dbReference type="PROSITE" id="PS50297">
    <property type="entry name" value="ANK_REP_REGION"/>
    <property type="match status" value="5"/>
</dbReference>
<dbReference type="SUPFAM" id="SSF48403">
    <property type="entry name" value="Ankyrin repeat"/>
    <property type="match status" value="2"/>
</dbReference>
<name>A0ABR3WSL6_9PEZI</name>
<dbReference type="PROSITE" id="PS50088">
    <property type="entry name" value="ANK_REPEAT"/>
    <property type="match status" value="5"/>
</dbReference>
<evidence type="ECO:0000256" key="1">
    <source>
        <dbReference type="ARBA" id="ARBA00022737"/>
    </source>
</evidence>
<gene>
    <name evidence="4" type="ORF">VTK73DRAFT_4735</name>
</gene>
<feature type="repeat" description="ANK" evidence="3">
    <location>
        <begin position="640"/>
        <end position="672"/>
    </location>
</feature>
<reference evidence="4 5" key="1">
    <citation type="journal article" date="2024" name="Commun. Biol.">
        <title>Comparative genomic analysis of thermophilic fungi reveals convergent evolutionary adaptations and gene losses.</title>
        <authorList>
            <person name="Steindorff A.S."/>
            <person name="Aguilar-Pontes M.V."/>
            <person name="Robinson A.J."/>
            <person name="Andreopoulos B."/>
            <person name="LaButti K."/>
            <person name="Kuo A."/>
            <person name="Mondo S."/>
            <person name="Riley R."/>
            <person name="Otillar R."/>
            <person name="Haridas S."/>
            <person name="Lipzen A."/>
            <person name="Grimwood J."/>
            <person name="Schmutz J."/>
            <person name="Clum A."/>
            <person name="Reid I.D."/>
            <person name="Moisan M.C."/>
            <person name="Butler G."/>
            <person name="Nguyen T.T.M."/>
            <person name="Dewar K."/>
            <person name="Conant G."/>
            <person name="Drula E."/>
            <person name="Henrissat B."/>
            <person name="Hansel C."/>
            <person name="Singer S."/>
            <person name="Hutchinson M.I."/>
            <person name="de Vries R.P."/>
            <person name="Natvig D.O."/>
            <person name="Powell A.J."/>
            <person name="Tsang A."/>
            <person name="Grigoriev I.V."/>
        </authorList>
    </citation>
    <scope>NUCLEOTIDE SEQUENCE [LARGE SCALE GENOMIC DNA]</scope>
    <source>
        <strain evidence="4 5">ATCC 24622</strain>
    </source>
</reference>
<feature type="repeat" description="ANK" evidence="3">
    <location>
        <begin position="394"/>
        <end position="426"/>
    </location>
</feature>
<dbReference type="SMART" id="SM00248">
    <property type="entry name" value="ANK"/>
    <property type="match status" value="6"/>
</dbReference>
<proteinExistence type="predicted"/>
<feature type="repeat" description="ANK" evidence="3">
    <location>
        <begin position="607"/>
        <end position="639"/>
    </location>
</feature>
<keyword evidence="1" id="KW-0677">Repeat</keyword>
<comment type="caution">
    <text evidence="4">The sequence shown here is derived from an EMBL/GenBank/DDBJ whole genome shotgun (WGS) entry which is preliminary data.</text>
</comment>
<dbReference type="PANTHER" id="PTHR24198">
    <property type="entry name" value="ANKYRIN REPEAT AND PROTEIN KINASE DOMAIN-CONTAINING PROTEIN"/>
    <property type="match status" value="1"/>
</dbReference>
<dbReference type="InterPro" id="IPR036770">
    <property type="entry name" value="Ankyrin_rpt-contain_sf"/>
</dbReference>
<evidence type="ECO:0000256" key="3">
    <source>
        <dbReference type="PROSITE-ProRule" id="PRU00023"/>
    </source>
</evidence>
<organism evidence="4 5">
    <name type="scientific">Phialemonium thermophilum</name>
    <dbReference type="NCBI Taxonomy" id="223376"/>
    <lineage>
        <taxon>Eukaryota</taxon>
        <taxon>Fungi</taxon>
        <taxon>Dikarya</taxon>
        <taxon>Ascomycota</taxon>
        <taxon>Pezizomycotina</taxon>
        <taxon>Sordariomycetes</taxon>
        <taxon>Sordariomycetidae</taxon>
        <taxon>Cephalothecales</taxon>
        <taxon>Cephalothecaceae</taxon>
        <taxon>Phialemonium</taxon>
    </lineage>
</organism>
<dbReference type="EMBL" id="JAZHXJ010000267">
    <property type="protein sequence ID" value="KAL1866430.1"/>
    <property type="molecule type" value="Genomic_DNA"/>
</dbReference>
<protein>
    <submittedName>
        <fullName evidence="4">Uncharacterized protein</fullName>
    </submittedName>
</protein>
<keyword evidence="5" id="KW-1185">Reference proteome</keyword>